<dbReference type="HOGENOM" id="CLU_2903471_0_0_1"/>
<accession>H2XKU6</accession>
<name>H2XKU6_CIOIN</name>
<dbReference type="Proteomes" id="UP000008144">
    <property type="component" value="Chromosome 2"/>
</dbReference>
<dbReference type="EMBL" id="EAAA01001332">
    <property type="status" value="NOT_ANNOTATED_CDS"/>
    <property type="molecule type" value="Genomic_DNA"/>
</dbReference>
<reference evidence="1" key="3">
    <citation type="submission" date="2025-08" db="UniProtKB">
        <authorList>
            <consortium name="Ensembl"/>
        </authorList>
    </citation>
    <scope>IDENTIFICATION</scope>
</reference>
<organism evidence="1 2">
    <name type="scientific">Ciona intestinalis</name>
    <name type="common">Transparent sea squirt</name>
    <name type="synonym">Ascidia intestinalis</name>
    <dbReference type="NCBI Taxonomy" id="7719"/>
    <lineage>
        <taxon>Eukaryota</taxon>
        <taxon>Metazoa</taxon>
        <taxon>Chordata</taxon>
        <taxon>Tunicata</taxon>
        <taxon>Ascidiacea</taxon>
        <taxon>Phlebobranchia</taxon>
        <taxon>Cionidae</taxon>
        <taxon>Ciona</taxon>
    </lineage>
</organism>
<reference evidence="1" key="2">
    <citation type="journal article" date="2008" name="Genome Biol.">
        <title>Improved genome assembly and evidence-based global gene model set for the chordate Ciona intestinalis: new insight into intron and operon populations.</title>
        <authorList>
            <person name="Satou Y."/>
            <person name="Mineta K."/>
            <person name="Ogasawara M."/>
            <person name="Sasakura Y."/>
            <person name="Shoguchi E."/>
            <person name="Ueno K."/>
            <person name="Yamada L."/>
            <person name="Matsumoto J."/>
            <person name="Wasserscheid J."/>
            <person name="Dewar K."/>
            <person name="Wiley G.B."/>
            <person name="Macmil S.L."/>
            <person name="Roe B.A."/>
            <person name="Zeller R.W."/>
            <person name="Hastings K.E."/>
            <person name="Lemaire P."/>
            <person name="Lindquist E."/>
            <person name="Endo T."/>
            <person name="Hotta K."/>
            <person name="Inaba K."/>
        </authorList>
    </citation>
    <scope>NUCLEOTIDE SEQUENCE [LARGE SCALE GENOMIC DNA]</scope>
    <source>
        <strain evidence="1">wild type</strain>
    </source>
</reference>
<reference evidence="2" key="1">
    <citation type="journal article" date="2002" name="Science">
        <title>The draft genome of Ciona intestinalis: insights into chordate and vertebrate origins.</title>
        <authorList>
            <person name="Dehal P."/>
            <person name="Satou Y."/>
            <person name="Campbell R.K."/>
            <person name="Chapman J."/>
            <person name="Degnan B."/>
            <person name="De Tomaso A."/>
            <person name="Davidson B."/>
            <person name="Di Gregorio A."/>
            <person name="Gelpke M."/>
            <person name="Goodstein D.M."/>
            <person name="Harafuji N."/>
            <person name="Hastings K.E."/>
            <person name="Ho I."/>
            <person name="Hotta K."/>
            <person name="Huang W."/>
            <person name="Kawashima T."/>
            <person name="Lemaire P."/>
            <person name="Martinez D."/>
            <person name="Meinertzhagen I.A."/>
            <person name="Necula S."/>
            <person name="Nonaka M."/>
            <person name="Putnam N."/>
            <person name="Rash S."/>
            <person name="Saiga H."/>
            <person name="Satake M."/>
            <person name="Terry A."/>
            <person name="Yamada L."/>
            <person name="Wang H.G."/>
            <person name="Awazu S."/>
            <person name="Azumi K."/>
            <person name="Boore J."/>
            <person name="Branno M."/>
            <person name="Chin-Bow S."/>
            <person name="DeSantis R."/>
            <person name="Doyle S."/>
            <person name="Francino P."/>
            <person name="Keys D.N."/>
            <person name="Haga S."/>
            <person name="Hayashi H."/>
            <person name="Hino K."/>
            <person name="Imai K.S."/>
            <person name="Inaba K."/>
            <person name="Kano S."/>
            <person name="Kobayashi K."/>
            <person name="Kobayashi M."/>
            <person name="Lee B.I."/>
            <person name="Makabe K.W."/>
            <person name="Manohar C."/>
            <person name="Matassi G."/>
            <person name="Medina M."/>
            <person name="Mochizuki Y."/>
            <person name="Mount S."/>
            <person name="Morishita T."/>
            <person name="Miura S."/>
            <person name="Nakayama A."/>
            <person name="Nishizaka S."/>
            <person name="Nomoto H."/>
            <person name="Ohta F."/>
            <person name="Oishi K."/>
            <person name="Rigoutsos I."/>
            <person name="Sano M."/>
            <person name="Sasaki A."/>
            <person name="Sasakura Y."/>
            <person name="Shoguchi E."/>
            <person name="Shin-i T."/>
            <person name="Spagnuolo A."/>
            <person name="Stainier D."/>
            <person name="Suzuki M.M."/>
            <person name="Tassy O."/>
            <person name="Takatori N."/>
            <person name="Tokuoka M."/>
            <person name="Yagi K."/>
            <person name="Yoshizaki F."/>
            <person name="Wada S."/>
            <person name="Zhang C."/>
            <person name="Hyatt P.D."/>
            <person name="Larimer F."/>
            <person name="Detter C."/>
            <person name="Doggett N."/>
            <person name="Glavina T."/>
            <person name="Hawkins T."/>
            <person name="Richardson P."/>
            <person name="Lucas S."/>
            <person name="Kohara Y."/>
            <person name="Levine M."/>
            <person name="Satoh N."/>
            <person name="Rokhsar D.S."/>
        </authorList>
    </citation>
    <scope>NUCLEOTIDE SEQUENCE [LARGE SCALE GENOMIC DNA]</scope>
</reference>
<evidence type="ECO:0000313" key="2">
    <source>
        <dbReference type="Proteomes" id="UP000008144"/>
    </source>
</evidence>
<dbReference type="InParanoid" id="H2XKU6"/>
<keyword evidence="2" id="KW-1185">Reference proteome</keyword>
<dbReference type="AlphaFoldDB" id="H2XKU6"/>
<dbReference type="Ensembl" id="ENSCINT00000030461.1">
    <property type="protein sequence ID" value="ENSCINP00000030278.1"/>
    <property type="gene ID" value="ENSCING00000021880.1"/>
</dbReference>
<reference evidence="1" key="4">
    <citation type="submission" date="2025-09" db="UniProtKB">
        <authorList>
            <consortium name="Ensembl"/>
        </authorList>
    </citation>
    <scope>IDENTIFICATION</scope>
</reference>
<protein>
    <submittedName>
        <fullName evidence="1">Uncharacterized protein</fullName>
    </submittedName>
</protein>
<sequence>MAPSCGKLWRGERMRSLGELAYNTDESSIFVFEPLVVGFKVRHHLGYLTDGANISKSYLQLN</sequence>
<proteinExistence type="predicted"/>
<evidence type="ECO:0000313" key="1">
    <source>
        <dbReference type="Ensembl" id="ENSCINP00000030278.1"/>
    </source>
</evidence>